<evidence type="ECO:0000313" key="1">
    <source>
        <dbReference type="EMBL" id="KAI3788022.1"/>
    </source>
</evidence>
<sequence>MSKVLLSNPCCKSSQGHFNKHPALFVFGDSLFDPGNNNYLNTTTNVKANFWPYGESYFHPPSGRFSNGRIIPDFIAEFVGLPLIPAYLDPHNNEFLYGVNFASAGSTVSPENQQEAVVDLKTQLRFFTDLVKHYRQNLVIGNFTDVLKGVYEQGGRKFGIGTLTSLGCLLPIRAERLGNTCDEQLNILASLHDKALSKKLQDLAQQWEGFMYAKYELQNEITKRMINPSKYGTLEFHCFNVANYHQSSFEFEWMCRFQGGRRVCMLWCWSFSSD</sequence>
<reference evidence="1 2" key="2">
    <citation type="journal article" date="2022" name="Mol. Ecol. Resour.">
        <title>The genomes of chicory, endive, great burdock and yacon provide insights into Asteraceae paleo-polyploidization history and plant inulin production.</title>
        <authorList>
            <person name="Fan W."/>
            <person name="Wang S."/>
            <person name="Wang H."/>
            <person name="Wang A."/>
            <person name="Jiang F."/>
            <person name="Liu H."/>
            <person name="Zhao H."/>
            <person name="Xu D."/>
            <person name="Zhang Y."/>
        </authorList>
    </citation>
    <scope>NUCLEOTIDE SEQUENCE [LARGE SCALE GENOMIC DNA]</scope>
    <source>
        <strain evidence="2">cv. Punajuju</strain>
        <tissue evidence="1">Leaves</tissue>
    </source>
</reference>
<evidence type="ECO:0000313" key="2">
    <source>
        <dbReference type="Proteomes" id="UP001055811"/>
    </source>
</evidence>
<gene>
    <name evidence="1" type="ORF">L2E82_00617</name>
</gene>
<comment type="caution">
    <text evidence="1">The sequence shown here is derived from an EMBL/GenBank/DDBJ whole genome shotgun (WGS) entry which is preliminary data.</text>
</comment>
<organism evidence="1 2">
    <name type="scientific">Cichorium intybus</name>
    <name type="common">Chicory</name>
    <dbReference type="NCBI Taxonomy" id="13427"/>
    <lineage>
        <taxon>Eukaryota</taxon>
        <taxon>Viridiplantae</taxon>
        <taxon>Streptophyta</taxon>
        <taxon>Embryophyta</taxon>
        <taxon>Tracheophyta</taxon>
        <taxon>Spermatophyta</taxon>
        <taxon>Magnoliopsida</taxon>
        <taxon>eudicotyledons</taxon>
        <taxon>Gunneridae</taxon>
        <taxon>Pentapetalae</taxon>
        <taxon>asterids</taxon>
        <taxon>campanulids</taxon>
        <taxon>Asterales</taxon>
        <taxon>Asteraceae</taxon>
        <taxon>Cichorioideae</taxon>
        <taxon>Cichorieae</taxon>
        <taxon>Cichoriinae</taxon>
        <taxon>Cichorium</taxon>
    </lineage>
</organism>
<keyword evidence="2" id="KW-1185">Reference proteome</keyword>
<accession>A0ACB9GZ80</accession>
<name>A0ACB9GZ80_CICIN</name>
<reference evidence="2" key="1">
    <citation type="journal article" date="2022" name="Mol. Ecol. Resour.">
        <title>The genomes of chicory, endive, great burdock and yacon provide insights into Asteraceae palaeo-polyploidization history and plant inulin production.</title>
        <authorList>
            <person name="Fan W."/>
            <person name="Wang S."/>
            <person name="Wang H."/>
            <person name="Wang A."/>
            <person name="Jiang F."/>
            <person name="Liu H."/>
            <person name="Zhao H."/>
            <person name="Xu D."/>
            <person name="Zhang Y."/>
        </authorList>
    </citation>
    <scope>NUCLEOTIDE SEQUENCE [LARGE SCALE GENOMIC DNA]</scope>
    <source>
        <strain evidence="2">cv. Punajuju</strain>
    </source>
</reference>
<dbReference type="EMBL" id="CM042009">
    <property type="protein sequence ID" value="KAI3788022.1"/>
    <property type="molecule type" value="Genomic_DNA"/>
</dbReference>
<proteinExistence type="predicted"/>
<protein>
    <submittedName>
        <fullName evidence="1">Uncharacterized protein</fullName>
    </submittedName>
</protein>
<dbReference type="Proteomes" id="UP001055811">
    <property type="component" value="Linkage Group LG01"/>
</dbReference>